<dbReference type="RefSeq" id="WP_057815323.1">
    <property type="nucleotide sequence ID" value="NZ_CP031598.1"/>
</dbReference>
<dbReference type="KEGG" id="rid:RIdsm_02774"/>
<feature type="chain" id="PRO_5024966818" evidence="1">
    <location>
        <begin position="21"/>
        <end position="252"/>
    </location>
</feature>
<keyword evidence="1" id="KW-0732">Signal</keyword>
<accession>A0A5P3ADW4</accession>
<organism evidence="2 3">
    <name type="scientific">Roseovarius indicus</name>
    <dbReference type="NCBI Taxonomy" id="540747"/>
    <lineage>
        <taxon>Bacteria</taxon>
        <taxon>Pseudomonadati</taxon>
        <taxon>Pseudomonadota</taxon>
        <taxon>Alphaproteobacteria</taxon>
        <taxon>Rhodobacterales</taxon>
        <taxon>Roseobacteraceae</taxon>
        <taxon>Roseovarius</taxon>
    </lineage>
</organism>
<evidence type="ECO:0000256" key="1">
    <source>
        <dbReference type="SAM" id="SignalP"/>
    </source>
</evidence>
<evidence type="ECO:0000313" key="2">
    <source>
        <dbReference type="EMBL" id="QEW26966.1"/>
    </source>
</evidence>
<reference evidence="2 3" key="1">
    <citation type="submission" date="2018-08" db="EMBL/GenBank/DDBJ databases">
        <title>Genetic Globetrotter - A new plasmid hitch-hiking vast phylogenetic and geographic distances.</title>
        <authorList>
            <person name="Vollmers J."/>
            <person name="Petersen J."/>
        </authorList>
    </citation>
    <scope>NUCLEOTIDE SEQUENCE [LARGE SCALE GENOMIC DNA]</scope>
    <source>
        <strain evidence="2 3">DSM 26383</strain>
    </source>
</reference>
<proteinExistence type="predicted"/>
<evidence type="ECO:0000313" key="3">
    <source>
        <dbReference type="Proteomes" id="UP000325785"/>
    </source>
</evidence>
<dbReference type="AlphaFoldDB" id="A0A5P3ADW4"/>
<dbReference type="InterPro" id="IPR009380">
    <property type="entry name" value="DUF1036"/>
</dbReference>
<dbReference type="EMBL" id="CP031598">
    <property type="protein sequence ID" value="QEW26966.1"/>
    <property type="molecule type" value="Genomic_DNA"/>
</dbReference>
<feature type="signal peptide" evidence="1">
    <location>
        <begin position="1"/>
        <end position="20"/>
    </location>
</feature>
<dbReference type="OrthoDB" id="9806840at2"/>
<name>A0A5P3ADW4_9RHOB</name>
<protein>
    <submittedName>
        <fullName evidence="2">Putative integral membrane protein</fullName>
    </submittedName>
</protein>
<dbReference type="Pfam" id="PF06282">
    <property type="entry name" value="DUF1036"/>
    <property type="match status" value="1"/>
</dbReference>
<sequence length="252" mass="27273" precursor="true">MRLFLIACLAVLWFAAPARAGLTFCNDTAMRATVAIGYKGDEGWTSEGWWEVLAGECTTVLGGDLPLTHYYWRATTGDEDFPAEDYYFCSSDDVFTIVGDTNCEVRGYTREPFSEIVVGSATDVTVRMTGAAVSEPVAAPAPAPEPQPAEAGVDLDAVSQLLQGTWYNVSDDDFVMTISGTVIEDSYAGYKAGLAMFELAETCDGADGAGPVMLVNYPDVPLLCWIILELDAETLVYIPANRDKPIRMDRGL</sequence>
<dbReference type="Proteomes" id="UP000325785">
    <property type="component" value="Chromosome"/>
</dbReference>
<gene>
    <name evidence="2" type="ORF">RIdsm_02774</name>
</gene>